<proteinExistence type="predicted"/>
<dbReference type="Gene3D" id="3.30.700.10">
    <property type="entry name" value="Glycoprotein, Type 4 Pilin"/>
    <property type="match status" value="1"/>
</dbReference>
<dbReference type="eggNOG" id="COG4968">
    <property type="taxonomic scope" value="Bacteria"/>
</dbReference>
<keyword evidence="2" id="KW-1133">Transmembrane helix</keyword>
<dbReference type="GO" id="GO:0015627">
    <property type="term" value="C:type II protein secretion system complex"/>
    <property type="evidence" value="ECO:0007669"/>
    <property type="project" value="InterPro"/>
</dbReference>
<keyword evidence="4" id="KW-1185">Reference proteome</keyword>
<evidence type="ECO:0000256" key="2">
    <source>
        <dbReference type="SAM" id="Phobius"/>
    </source>
</evidence>
<dbReference type="GO" id="GO:0015628">
    <property type="term" value="P:protein secretion by the type II secretion system"/>
    <property type="evidence" value="ECO:0007669"/>
    <property type="project" value="InterPro"/>
</dbReference>
<dbReference type="PRINTS" id="PR00813">
    <property type="entry name" value="BCTERIALGSPG"/>
</dbReference>
<dbReference type="AlphaFoldDB" id="A0A059KQJ4"/>
<comment type="caution">
    <text evidence="3">The sequence shown here is derived from an EMBL/GenBank/DDBJ whole genome shotgun (WGS) entry which is preliminary data.</text>
</comment>
<dbReference type="SUPFAM" id="SSF54523">
    <property type="entry name" value="Pili subunits"/>
    <property type="match status" value="1"/>
</dbReference>
<dbReference type="InterPro" id="IPR045584">
    <property type="entry name" value="Pilin-like"/>
</dbReference>
<dbReference type="Pfam" id="PF07963">
    <property type="entry name" value="N_methyl"/>
    <property type="match status" value="1"/>
</dbReference>
<name>A0A059KQJ4_9BURK</name>
<keyword evidence="1" id="KW-0488">Methylation</keyword>
<evidence type="ECO:0008006" key="5">
    <source>
        <dbReference type="Google" id="ProtNLM"/>
    </source>
</evidence>
<dbReference type="EMBL" id="AZRA01000017">
    <property type="protein sequence ID" value="KDB53701.1"/>
    <property type="molecule type" value="Genomic_DNA"/>
</dbReference>
<dbReference type="Proteomes" id="UP000026714">
    <property type="component" value="Unassembled WGS sequence"/>
</dbReference>
<accession>A0A059KQJ4</accession>
<protein>
    <recommendedName>
        <fullName evidence="5">Prepilin-type N-terminal cleavage/methylation domain-containing protein</fullName>
    </recommendedName>
</protein>
<dbReference type="Pfam" id="PF16732">
    <property type="entry name" value="ComP_DUS"/>
    <property type="match status" value="1"/>
</dbReference>
<evidence type="ECO:0000313" key="4">
    <source>
        <dbReference type="Proteomes" id="UP000026714"/>
    </source>
</evidence>
<dbReference type="InterPro" id="IPR012902">
    <property type="entry name" value="N_methyl_site"/>
</dbReference>
<keyword evidence="2" id="KW-0472">Membrane</keyword>
<organism evidence="3 4">
    <name type="scientific">Sphaerotilus natans subsp. natans DSM 6575</name>
    <dbReference type="NCBI Taxonomy" id="1286631"/>
    <lineage>
        <taxon>Bacteria</taxon>
        <taxon>Pseudomonadati</taxon>
        <taxon>Pseudomonadota</taxon>
        <taxon>Betaproteobacteria</taxon>
        <taxon>Burkholderiales</taxon>
        <taxon>Sphaerotilaceae</taxon>
        <taxon>Sphaerotilus</taxon>
    </lineage>
</organism>
<feature type="transmembrane region" description="Helical" evidence="2">
    <location>
        <begin position="20"/>
        <end position="38"/>
    </location>
</feature>
<gene>
    <name evidence="3" type="ORF">X805_06790</name>
</gene>
<dbReference type="NCBIfam" id="TIGR02532">
    <property type="entry name" value="IV_pilin_GFxxxE"/>
    <property type="match status" value="1"/>
</dbReference>
<reference evidence="3 4" key="1">
    <citation type="journal article" date="2014" name="FEMS Microbiol. Ecol.">
        <title>Sphaerotilus natans encrusted with nanoball-shaped Fe(III) oxide minerals formed by nitrate-reducing mixotrophic Fe(II) oxidation.</title>
        <authorList>
            <person name="Park S."/>
            <person name="Kim D.H."/>
            <person name="Lee J.H."/>
            <person name="Hur H.G."/>
        </authorList>
    </citation>
    <scope>NUCLEOTIDE SEQUENCE [LARGE SCALE GENOMIC DNA]</scope>
    <source>
        <strain evidence="3 4">DSM 6575</strain>
    </source>
</reference>
<dbReference type="GO" id="GO:0043683">
    <property type="term" value="P:type IV pilus assembly"/>
    <property type="evidence" value="ECO:0007669"/>
    <property type="project" value="InterPro"/>
</dbReference>
<sequence length="149" mass="15571">MSPVPSRPDAPEGVPRGFTLVELMIVITVIGILAAFAYPSYRRHVQRGEVAQATRALSEARAAMEQHFLSNGSYAGGPCTESRTVASFTVACASAPSASSYTLTATGSGPTAGFAYTLDQNGRERSTALPADWGTAPAGCWILRAGRTC</sequence>
<evidence type="ECO:0000313" key="3">
    <source>
        <dbReference type="EMBL" id="KDB53701.1"/>
    </source>
</evidence>
<keyword evidence="2" id="KW-0812">Transmembrane</keyword>
<dbReference type="STRING" id="34103.SAMN05421778_10369"/>
<dbReference type="InterPro" id="IPR031982">
    <property type="entry name" value="PilE-like"/>
</dbReference>
<dbReference type="PROSITE" id="PS00409">
    <property type="entry name" value="PROKAR_NTER_METHYL"/>
    <property type="match status" value="1"/>
</dbReference>
<evidence type="ECO:0000256" key="1">
    <source>
        <dbReference type="ARBA" id="ARBA00022481"/>
    </source>
</evidence>
<dbReference type="InterPro" id="IPR000983">
    <property type="entry name" value="Bac_GSPG_pilin"/>
</dbReference>
<dbReference type="RefSeq" id="WP_162177945.1">
    <property type="nucleotide sequence ID" value="NZ_AZRA01000017.1"/>
</dbReference>